<organism evidence="1 2">
    <name type="scientific">Bacillus thuringiensis</name>
    <dbReference type="NCBI Taxonomy" id="1428"/>
    <lineage>
        <taxon>Bacteria</taxon>
        <taxon>Bacillati</taxon>
        <taxon>Bacillota</taxon>
        <taxon>Bacilli</taxon>
        <taxon>Bacillales</taxon>
        <taxon>Bacillaceae</taxon>
        <taxon>Bacillus</taxon>
        <taxon>Bacillus cereus group</taxon>
    </lineage>
</organism>
<reference evidence="1 2" key="1">
    <citation type="submission" date="2017-09" db="EMBL/GenBank/DDBJ databases">
        <title>Large-scale bioinformatics analysis of Bacillus genomes uncovers conserved roles of natural products in bacterial physiology.</title>
        <authorList>
            <consortium name="Agbiome Team Llc"/>
            <person name="Bleich R.M."/>
            <person name="Grubbs K.J."/>
            <person name="Santa Maria K.C."/>
            <person name="Allen S.E."/>
            <person name="Farag S."/>
            <person name="Shank E.A."/>
            <person name="Bowers A."/>
        </authorList>
    </citation>
    <scope>NUCLEOTIDE SEQUENCE [LARGE SCALE GENOMIC DNA]</scope>
    <source>
        <strain evidence="1 2">AFS089089</strain>
    </source>
</reference>
<accession>A0A9X6Y7P3</accession>
<sequence length="60" mass="6399">MSQANIPNITPTVSLTREESVNLILSSIALQELGLAHIINAEGEKIQYALGLLTQSLSPP</sequence>
<gene>
    <name evidence="1" type="ORF">CON71_30415</name>
</gene>
<dbReference type="AlphaFoldDB" id="A0A9X6Y7P3"/>
<dbReference type="EMBL" id="NVNL01000079">
    <property type="protein sequence ID" value="PEA86359.1"/>
    <property type="molecule type" value="Genomic_DNA"/>
</dbReference>
<evidence type="ECO:0000313" key="1">
    <source>
        <dbReference type="EMBL" id="PEA86359.1"/>
    </source>
</evidence>
<dbReference type="InterPro" id="IPR058705">
    <property type="entry name" value="A_ENA"/>
</dbReference>
<evidence type="ECO:0000313" key="2">
    <source>
        <dbReference type="Proteomes" id="UP000220702"/>
    </source>
</evidence>
<protein>
    <submittedName>
        <fullName evidence="1">Uncharacterized protein</fullName>
    </submittedName>
</protein>
<proteinExistence type="predicted"/>
<dbReference type="Pfam" id="PF26595">
    <property type="entry name" value="A_ENA"/>
    <property type="match status" value="1"/>
</dbReference>
<name>A0A9X6Y7P3_BACTU</name>
<comment type="caution">
    <text evidence="1">The sequence shown here is derived from an EMBL/GenBank/DDBJ whole genome shotgun (WGS) entry which is preliminary data.</text>
</comment>
<dbReference type="Proteomes" id="UP000220702">
    <property type="component" value="Unassembled WGS sequence"/>
</dbReference>
<feature type="non-terminal residue" evidence="1">
    <location>
        <position position="60"/>
    </location>
</feature>